<dbReference type="GO" id="GO:0051539">
    <property type="term" value="F:4 iron, 4 sulfur cluster binding"/>
    <property type="evidence" value="ECO:0007669"/>
    <property type="project" value="UniProtKB-KW"/>
</dbReference>
<protein>
    <submittedName>
        <fullName evidence="7">(Fe-S)-binding protein</fullName>
    </submittedName>
</protein>
<dbReference type="RefSeq" id="WP_144305556.1">
    <property type="nucleotide sequence ID" value="NZ_QMIF01000007.1"/>
</dbReference>
<evidence type="ECO:0000256" key="5">
    <source>
        <dbReference type="ARBA" id="ARBA00023014"/>
    </source>
</evidence>
<keyword evidence="1" id="KW-0004">4Fe-4S</keyword>
<dbReference type="SUPFAM" id="SSF46548">
    <property type="entry name" value="alpha-helical ferredoxin"/>
    <property type="match status" value="1"/>
</dbReference>
<evidence type="ECO:0000256" key="4">
    <source>
        <dbReference type="ARBA" id="ARBA00023004"/>
    </source>
</evidence>
<feature type="domain" description="Cysteine-rich" evidence="6">
    <location>
        <begin position="242"/>
        <end position="326"/>
    </location>
</feature>
<dbReference type="InterPro" id="IPR009051">
    <property type="entry name" value="Helical_ferredxn"/>
</dbReference>
<dbReference type="InterPro" id="IPR004017">
    <property type="entry name" value="Cys_rich_dom"/>
</dbReference>
<dbReference type="Pfam" id="PF02754">
    <property type="entry name" value="CCG"/>
    <property type="match status" value="2"/>
</dbReference>
<evidence type="ECO:0000256" key="1">
    <source>
        <dbReference type="ARBA" id="ARBA00022485"/>
    </source>
</evidence>
<keyword evidence="4" id="KW-0408">Iron</keyword>
<evidence type="ECO:0000256" key="2">
    <source>
        <dbReference type="ARBA" id="ARBA00022723"/>
    </source>
</evidence>
<evidence type="ECO:0000313" key="7">
    <source>
        <dbReference type="EMBL" id="TVM33334.1"/>
    </source>
</evidence>
<dbReference type="PROSITE" id="PS00198">
    <property type="entry name" value="4FE4S_FER_1"/>
    <property type="match status" value="1"/>
</dbReference>
<dbReference type="EMBL" id="QMIF01000007">
    <property type="protein sequence ID" value="TVM33334.1"/>
    <property type="molecule type" value="Genomic_DNA"/>
</dbReference>
<dbReference type="OrthoDB" id="9803192at2"/>
<keyword evidence="3" id="KW-0560">Oxidoreductase</keyword>
<proteinExistence type="predicted"/>
<accession>A0A6P1ZF42</accession>
<dbReference type="GO" id="GO:0016491">
    <property type="term" value="F:oxidoreductase activity"/>
    <property type="evidence" value="ECO:0007669"/>
    <property type="project" value="UniProtKB-KW"/>
</dbReference>
<dbReference type="Proteomes" id="UP000434052">
    <property type="component" value="Unassembled WGS sequence"/>
</dbReference>
<dbReference type="GO" id="GO:0046872">
    <property type="term" value="F:metal ion binding"/>
    <property type="evidence" value="ECO:0007669"/>
    <property type="project" value="UniProtKB-KW"/>
</dbReference>
<reference evidence="7 8" key="1">
    <citation type="submission" date="2018-06" db="EMBL/GenBank/DDBJ databases">
        <title>Complete genome of Desulfovibrio marinus P48SEP.</title>
        <authorList>
            <person name="Crispim J.S."/>
            <person name="Vidigal P.M.P."/>
            <person name="Silva L.C.F."/>
            <person name="Araujo L.C."/>
            <person name="Laguardia C.N."/>
            <person name="Dias R.S."/>
            <person name="Sousa M.P."/>
            <person name="Paula S.O."/>
            <person name="Silva C."/>
        </authorList>
    </citation>
    <scope>NUCLEOTIDE SEQUENCE [LARGE SCALE GENOMIC DNA]</scope>
    <source>
        <strain evidence="7 8">P48SEP</strain>
    </source>
</reference>
<dbReference type="PANTHER" id="PTHR43255">
    <property type="entry name" value="IRON-SULFUR-BINDING OXIDOREDUCTASE FADF-RELATED-RELATED"/>
    <property type="match status" value="1"/>
</dbReference>
<dbReference type="InterPro" id="IPR051460">
    <property type="entry name" value="HdrC_iron-sulfur_subunit"/>
</dbReference>
<organism evidence="7 8">
    <name type="scientific">Oceanidesulfovibrio marinus</name>
    <dbReference type="NCBI Taxonomy" id="370038"/>
    <lineage>
        <taxon>Bacteria</taxon>
        <taxon>Pseudomonadati</taxon>
        <taxon>Thermodesulfobacteriota</taxon>
        <taxon>Desulfovibrionia</taxon>
        <taxon>Desulfovibrionales</taxon>
        <taxon>Desulfovibrionaceae</taxon>
        <taxon>Oceanidesulfovibrio</taxon>
    </lineage>
</organism>
<dbReference type="AlphaFoldDB" id="A0A6P1ZF42"/>
<sequence length="374" mass="40765">MSSIDSIRQNPALADELSKELDTVRETCTSCGACVKHCAFLNKYGDPFTIAGRLRSGSITEAVAFECSLCGLCEAICPQGVQPARMFLAMRRSAVDKGVAEMKPYRRLLSYEARGHSRLFAHYAIPQGCDTVLFPGCTLPGTRPAATAALTARLHELVPNLGVVLDCCHKPSHDLGRQEFFAMRFGAIRERLLKAGVSTILTACPNCTKTFRAYGDGLEIRTVYELLADAEGPAPERSAVEVMVHDPCPFRHDEPVRAASRKLLEVRRLGVHEPKRTGRRTQCCGEGGSVGCVDAALADNWTSSRLEQSEGLPIAASCAGCAAMLRRAGADAHHVLDLYFHPVETLSGTIKPSGFLAGYLNRLRYKKKLKKTIR</sequence>
<name>A0A6P1ZF42_9BACT</name>
<comment type="caution">
    <text evidence="7">The sequence shown here is derived from an EMBL/GenBank/DDBJ whole genome shotgun (WGS) entry which is preliminary data.</text>
</comment>
<gene>
    <name evidence="7" type="ORF">DQK91_11735</name>
</gene>
<evidence type="ECO:0000313" key="8">
    <source>
        <dbReference type="Proteomes" id="UP000434052"/>
    </source>
</evidence>
<feature type="domain" description="Cysteine-rich" evidence="6">
    <location>
        <begin position="133"/>
        <end position="211"/>
    </location>
</feature>
<dbReference type="Pfam" id="PF13534">
    <property type="entry name" value="Fer4_17"/>
    <property type="match status" value="1"/>
</dbReference>
<dbReference type="GO" id="GO:0005886">
    <property type="term" value="C:plasma membrane"/>
    <property type="evidence" value="ECO:0007669"/>
    <property type="project" value="TreeGrafter"/>
</dbReference>
<evidence type="ECO:0000259" key="6">
    <source>
        <dbReference type="Pfam" id="PF02754"/>
    </source>
</evidence>
<dbReference type="PANTHER" id="PTHR43255:SF1">
    <property type="entry name" value="IRON-SULFUR-BINDING OXIDOREDUCTASE FADF-RELATED"/>
    <property type="match status" value="1"/>
</dbReference>
<keyword evidence="5" id="KW-0411">Iron-sulfur</keyword>
<keyword evidence="2" id="KW-0479">Metal-binding</keyword>
<dbReference type="InterPro" id="IPR017900">
    <property type="entry name" value="4Fe4S_Fe_S_CS"/>
</dbReference>
<evidence type="ECO:0000256" key="3">
    <source>
        <dbReference type="ARBA" id="ARBA00023002"/>
    </source>
</evidence>
<dbReference type="Gene3D" id="1.10.1060.10">
    <property type="entry name" value="Alpha-helical ferredoxin"/>
    <property type="match status" value="1"/>
</dbReference>